<evidence type="ECO:0000256" key="3">
    <source>
        <dbReference type="ARBA" id="ARBA00013368"/>
    </source>
</evidence>
<evidence type="ECO:0000313" key="7">
    <source>
        <dbReference type="Proteomes" id="UP000198221"/>
    </source>
</evidence>
<dbReference type="Pfam" id="PF13558">
    <property type="entry name" value="SbcC_Walker_B"/>
    <property type="match status" value="1"/>
</dbReference>
<evidence type="ECO:0000256" key="4">
    <source>
        <dbReference type="SAM" id="Coils"/>
    </source>
</evidence>
<feature type="coiled-coil region" evidence="4">
    <location>
        <begin position="490"/>
        <end position="539"/>
    </location>
</feature>
<keyword evidence="7" id="KW-1185">Reference proteome</keyword>
<dbReference type="OrthoDB" id="9795626at2"/>
<dbReference type="RefSeq" id="WP_089015624.1">
    <property type="nucleotide sequence ID" value="NZ_LT607754.1"/>
</dbReference>
<evidence type="ECO:0000256" key="1">
    <source>
        <dbReference type="ARBA" id="ARBA00006930"/>
    </source>
</evidence>
<dbReference type="GO" id="GO:0016887">
    <property type="term" value="F:ATP hydrolysis activity"/>
    <property type="evidence" value="ECO:0007669"/>
    <property type="project" value="InterPro"/>
</dbReference>
<protein>
    <recommendedName>
        <fullName evidence="3">Nuclease SbcCD subunit C</fullName>
    </recommendedName>
</protein>
<gene>
    <name evidence="6" type="ORF">GA0070613_6458</name>
</gene>
<dbReference type="GO" id="GO:0006302">
    <property type="term" value="P:double-strand break repair"/>
    <property type="evidence" value="ECO:0007669"/>
    <property type="project" value="InterPro"/>
</dbReference>
<comment type="similarity">
    <text evidence="1">Belongs to the SMC family. SbcC subfamily.</text>
</comment>
<dbReference type="Gene3D" id="3.40.50.300">
    <property type="entry name" value="P-loop containing nucleotide triphosphate hydrolases"/>
    <property type="match status" value="2"/>
</dbReference>
<dbReference type="PANTHER" id="PTHR32114:SF2">
    <property type="entry name" value="ABC TRANSPORTER ABCH.3"/>
    <property type="match status" value="1"/>
</dbReference>
<accession>A0A1C5K5M8</accession>
<feature type="coiled-coil region" evidence="4">
    <location>
        <begin position="639"/>
        <end position="669"/>
    </location>
</feature>
<keyword evidence="6" id="KW-0540">Nuclease</keyword>
<dbReference type="GO" id="GO:0004527">
    <property type="term" value="F:exonuclease activity"/>
    <property type="evidence" value="ECO:0007669"/>
    <property type="project" value="UniProtKB-KW"/>
</dbReference>
<keyword evidence="6" id="KW-0378">Hydrolase</keyword>
<dbReference type="Pfam" id="PF13476">
    <property type="entry name" value="AAA_23"/>
    <property type="match status" value="1"/>
</dbReference>
<evidence type="ECO:0000259" key="5">
    <source>
        <dbReference type="Pfam" id="PF13476"/>
    </source>
</evidence>
<dbReference type="AlphaFoldDB" id="A0A1C5K5M8"/>
<dbReference type="PANTHER" id="PTHR32114">
    <property type="entry name" value="ABC TRANSPORTER ABCH.3"/>
    <property type="match status" value="1"/>
</dbReference>
<sequence>MKPLELTFTGLRSYVEPQTVDFTGKTFIAILGDTGSGKSTLLDAMCYGLYNRCSWYGGSVSDLIAHSGDGTLSVAFTFQASTTVWRVERSTSARGAALHRLTDVDAGTVVATGAGAVTTQVRRIIGLDYDTFLRSVILPQGRFQELLRMRDRDRSTILKSLLGLDQLSAVREHALTLHTRLARRLGQYRERRVEFMRDPVATIREATERQRAAQERLGLLQAAQHAVAKAAEAASAARARHAALDKARARLVDATPADAAAKYQALLALAGDIASRREQVDRERHALDRQTQRLQAELDQADAEGTGVEKTASAVSTLIHLAEQVPQLDTQAERLEKEEREVRVGKTVLDNRRNDVANRKEKVALAKRAADEATGRVTLAEAAHRVAAGALAAFRQATDAAQHAEEQLTAYRDEVAKLKAHAADASAEAREAERAVEAAEAEDARARRLNATAIAADGCGPGDACPVCQRELPEDFTAPSDATKAGATALRAAQKAARRATTEEAAATERAKIAENKTLADALNEVKAAATNLDQVTADVRAVFGDVDLDAPDEQLLHHHAAAVQSAAADREAAEATHGEAHDDYTRADSQVPVLEEEQARRQAAHEEAQADHEATVVRLNRAARGVPRAFRPAHGLLLADITHQRDRAQQRQDELKQLCDRLNDVRSRVAELHTASGLLDTEVNTHVTRPAADLRRQLDTLADRVADAGALLDATGHALRPSEISLADEAAWATSLIKHTVVLVAACREQAEAARVAADAAGQAAEQARRDCQADDDDHLERLVRVASTAEHNAGRDLRRATAHQPLAAELDRRIQAAEPTVTALGDLAALLTDGKFVANAVRQRQLALLGAASKTLLTISGGKFGFAENFRIIDTGIGQARDVKTLSGGETFQASLALALAVVELASRASGRVDSLFLDEGFGSLDSGVLQDALNALAAHSTAGRLVTIISHMRSIAEITDHVLVVERTFAGSRAHWASPEEREQIINDDLNRGLLS</sequence>
<evidence type="ECO:0000256" key="2">
    <source>
        <dbReference type="ARBA" id="ARBA00011322"/>
    </source>
</evidence>
<proteinExistence type="inferred from homology"/>
<dbReference type="InterPro" id="IPR038729">
    <property type="entry name" value="Rad50/SbcC_AAA"/>
</dbReference>
<comment type="subunit">
    <text evidence="2">Heterodimer of SbcC and SbcD.</text>
</comment>
<dbReference type="EMBL" id="LT607754">
    <property type="protein sequence ID" value="SCG78080.1"/>
    <property type="molecule type" value="Genomic_DNA"/>
</dbReference>
<reference evidence="7" key="1">
    <citation type="submission" date="2016-06" db="EMBL/GenBank/DDBJ databases">
        <authorList>
            <person name="Varghese N."/>
            <person name="Submissions Spin"/>
        </authorList>
    </citation>
    <scope>NUCLEOTIDE SEQUENCE [LARGE SCALE GENOMIC DNA]</scope>
    <source>
        <strain evidence="7">DSM 43819</strain>
    </source>
</reference>
<feature type="coiled-coil region" evidence="4">
    <location>
        <begin position="277"/>
        <end position="338"/>
    </location>
</feature>
<dbReference type="SUPFAM" id="SSF52540">
    <property type="entry name" value="P-loop containing nucleoside triphosphate hydrolases"/>
    <property type="match status" value="1"/>
</dbReference>
<name>A0A1C5K5M8_9ACTN</name>
<dbReference type="InterPro" id="IPR027417">
    <property type="entry name" value="P-loop_NTPase"/>
</dbReference>
<organism evidence="6 7">
    <name type="scientific">Micromonospora inositola</name>
    <dbReference type="NCBI Taxonomy" id="47865"/>
    <lineage>
        <taxon>Bacteria</taxon>
        <taxon>Bacillati</taxon>
        <taxon>Actinomycetota</taxon>
        <taxon>Actinomycetes</taxon>
        <taxon>Micromonosporales</taxon>
        <taxon>Micromonosporaceae</taxon>
        <taxon>Micromonospora</taxon>
    </lineage>
</organism>
<dbReference type="Proteomes" id="UP000198221">
    <property type="component" value="Chromosome I"/>
</dbReference>
<keyword evidence="4" id="KW-0175">Coiled coil</keyword>
<evidence type="ECO:0000313" key="6">
    <source>
        <dbReference type="EMBL" id="SCG78080.1"/>
    </source>
</evidence>
<feature type="coiled-coil region" evidence="4">
    <location>
        <begin position="394"/>
        <end position="449"/>
    </location>
</feature>
<feature type="domain" description="Rad50/SbcC-type AAA" evidence="5">
    <location>
        <begin position="6"/>
        <end position="163"/>
    </location>
</feature>
<keyword evidence="6" id="KW-0269">Exonuclease</keyword>